<dbReference type="EMBL" id="JANSLD010000052">
    <property type="protein sequence ID" value="MCY1584270.1"/>
    <property type="molecule type" value="Genomic_DNA"/>
</dbReference>
<name>A0ABT4BNK5_9STAP</name>
<reference evidence="1" key="2">
    <citation type="submission" date="2022-08" db="EMBL/GenBank/DDBJ databases">
        <authorList>
            <person name="Magnan C."/>
        </authorList>
    </citation>
    <scope>NUCLEOTIDE SEQUENCE</scope>
    <source>
        <strain evidence="1">NSP012P</strain>
    </source>
</reference>
<organism evidence="1 2">
    <name type="scientific">Staphylococcus pettenkoferi</name>
    <dbReference type="NCBI Taxonomy" id="170573"/>
    <lineage>
        <taxon>Bacteria</taxon>
        <taxon>Bacillati</taxon>
        <taxon>Bacillota</taxon>
        <taxon>Bacilli</taxon>
        <taxon>Bacillales</taxon>
        <taxon>Staphylococcaceae</taxon>
        <taxon>Staphylococcus</taxon>
    </lineage>
</organism>
<gene>
    <name evidence="1" type="ORF">NW133_12285</name>
</gene>
<dbReference type="Proteomes" id="UP001072952">
    <property type="component" value="Unassembled WGS sequence"/>
</dbReference>
<accession>A0ABT4BNK5</accession>
<sequence length="150" mass="17475">MKKLLYFMSIVVMSLLLLSGCGKSLYGSYQVVDEGKAIANIDFKDEKMAEIYDYSKKEKLFVDYELMKGKQFKYIIFKKFQFYKKGGTGTANYKEKDEIENNYNHAYIIKENNKDIELYVTNERGLKGKEDVLKTTIEPETNPLVLKSNQ</sequence>
<protein>
    <recommendedName>
        <fullName evidence="3">Lipoprotein</fullName>
    </recommendedName>
</protein>
<dbReference type="RefSeq" id="WP_124225798.1">
    <property type="nucleotide sequence ID" value="NZ_JANSKR010000003.1"/>
</dbReference>
<reference evidence="1" key="1">
    <citation type="journal article" date="2022" name="Int. J. Mol. Sci.">
        <title>Phenotypic and Genotypic Virulence Characterisation of Staphylococcus pettenkoferi Strains Isolated from Human Bloodstream and Diabetic Foot Infections.</title>
        <authorList>
            <person name="Magnan C."/>
            <person name="Ahmad-Mansour N."/>
            <person name="Pouget C."/>
            <person name="Morsli M."/>
            <person name="Huc-Brandt S."/>
            <person name="Pantel A."/>
            <person name="Dunyach-Remy C."/>
            <person name="Sotto A."/>
            <person name="Molle V."/>
            <person name="Lavigne J.-P."/>
        </authorList>
    </citation>
    <scope>NUCLEOTIDE SEQUENCE</scope>
    <source>
        <strain evidence="1">NSP012P</strain>
    </source>
</reference>
<evidence type="ECO:0000313" key="2">
    <source>
        <dbReference type="Proteomes" id="UP001072952"/>
    </source>
</evidence>
<keyword evidence="2" id="KW-1185">Reference proteome</keyword>
<evidence type="ECO:0008006" key="3">
    <source>
        <dbReference type="Google" id="ProtNLM"/>
    </source>
</evidence>
<evidence type="ECO:0000313" key="1">
    <source>
        <dbReference type="EMBL" id="MCY1584270.1"/>
    </source>
</evidence>
<dbReference type="PROSITE" id="PS51257">
    <property type="entry name" value="PROKAR_LIPOPROTEIN"/>
    <property type="match status" value="1"/>
</dbReference>
<comment type="caution">
    <text evidence="1">The sequence shown here is derived from an EMBL/GenBank/DDBJ whole genome shotgun (WGS) entry which is preliminary data.</text>
</comment>
<proteinExistence type="predicted"/>